<name>A0A1H6FIT6_9GAMM</name>
<evidence type="ECO:0000313" key="6">
    <source>
        <dbReference type="EMBL" id="SEH09150.1"/>
    </source>
</evidence>
<dbReference type="CDD" id="cd12107">
    <property type="entry name" value="Hemerythrin"/>
    <property type="match status" value="1"/>
</dbReference>
<evidence type="ECO:0000256" key="3">
    <source>
        <dbReference type="ARBA" id="ARBA00022723"/>
    </source>
</evidence>
<dbReference type="SUPFAM" id="SSF47188">
    <property type="entry name" value="Hemerythrin-like"/>
    <property type="match status" value="1"/>
</dbReference>
<dbReference type="EMBL" id="FMSV02000558">
    <property type="protein sequence ID" value="SEH09150.1"/>
    <property type="molecule type" value="Genomic_DNA"/>
</dbReference>
<dbReference type="RefSeq" id="WP_103922630.1">
    <property type="nucleotide sequence ID" value="NZ_FMSV02000558.1"/>
</dbReference>
<dbReference type="GO" id="GO:0046872">
    <property type="term" value="F:metal ion binding"/>
    <property type="evidence" value="ECO:0007669"/>
    <property type="project" value="UniProtKB-KW"/>
</dbReference>
<evidence type="ECO:0000256" key="1">
    <source>
        <dbReference type="ARBA" id="ARBA00010587"/>
    </source>
</evidence>
<dbReference type="NCBIfam" id="TIGR02481">
    <property type="entry name" value="hemeryth_dom"/>
    <property type="match status" value="1"/>
</dbReference>
<sequence length="138" mass="16461">MPLFLWNEKYSVGNARMDRHHKKMLNLLDKLYEAARQGQGQNVIEDVIKKLGDYTQYHFQEEEALMARINYPDLPAHKAAHQAFIADFEKLRQDIHRGNVDHAEIKLSNMIATWWKKHVLKMDKQYKIFIKNQNKQNQ</sequence>
<evidence type="ECO:0000256" key="4">
    <source>
        <dbReference type="ARBA" id="ARBA00023004"/>
    </source>
</evidence>
<keyword evidence="2" id="KW-0561">Oxygen transport</keyword>
<protein>
    <submittedName>
        <fullName evidence="7">Bacteriohemerythrin</fullName>
    </submittedName>
</protein>
<proteinExistence type="inferred from homology"/>
<dbReference type="InterPro" id="IPR012827">
    <property type="entry name" value="Hemerythrin_metal-bd"/>
</dbReference>
<feature type="domain" description="Hemerythrin-like" evidence="5">
    <location>
        <begin position="14"/>
        <end position="126"/>
    </location>
</feature>
<keyword evidence="8" id="KW-1185">Reference proteome</keyword>
<dbReference type="AlphaFoldDB" id="A0A1H6FIT6"/>
<dbReference type="InterPro" id="IPR012312">
    <property type="entry name" value="Hemerythrin-like"/>
</dbReference>
<keyword evidence="3" id="KW-0479">Metal-binding</keyword>
<keyword evidence="4" id="KW-0408">Iron</keyword>
<evidence type="ECO:0000259" key="5">
    <source>
        <dbReference type="Pfam" id="PF01814"/>
    </source>
</evidence>
<gene>
    <name evidence="6" type="ORF">MBHS_05044</name>
    <name evidence="7" type="ORF">MBHS_05174</name>
</gene>
<dbReference type="PANTHER" id="PTHR37164">
    <property type="entry name" value="BACTERIOHEMERYTHRIN"/>
    <property type="match status" value="1"/>
</dbReference>
<dbReference type="Pfam" id="PF01814">
    <property type="entry name" value="Hemerythrin"/>
    <property type="match status" value="1"/>
</dbReference>
<organism evidence="7 8">
    <name type="scientific">Candidatus Venteria ishoeyi</name>
    <dbReference type="NCBI Taxonomy" id="1899563"/>
    <lineage>
        <taxon>Bacteria</taxon>
        <taxon>Pseudomonadati</taxon>
        <taxon>Pseudomonadota</taxon>
        <taxon>Gammaproteobacteria</taxon>
        <taxon>Thiotrichales</taxon>
        <taxon>Thiotrichaceae</taxon>
        <taxon>Venteria</taxon>
    </lineage>
</organism>
<dbReference type="InterPro" id="IPR016131">
    <property type="entry name" value="Haemerythrin_Fe_BS"/>
</dbReference>
<evidence type="ECO:0000313" key="8">
    <source>
        <dbReference type="Proteomes" id="UP000236724"/>
    </source>
</evidence>
<dbReference type="InterPro" id="IPR050669">
    <property type="entry name" value="Hemerythrin"/>
</dbReference>
<dbReference type="PROSITE" id="PS00550">
    <property type="entry name" value="HEMERYTHRINS"/>
    <property type="match status" value="1"/>
</dbReference>
<reference evidence="7 8" key="1">
    <citation type="submission" date="2016-10" db="EMBL/GenBank/DDBJ databases">
        <authorList>
            <person name="de Groot N.N."/>
        </authorList>
    </citation>
    <scope>NUCLEOTIDE SEQUENCE [LARGE SCALE GENOMIC DNA]</scope>
    <source>
        <strain evidence="7">MBHS1</strain>
    </source>
</reference>
<dbReference type="NCBIfam" id="NF033749">
    <property type="entry name" value="bact_hemeryth"/>
    <property type="match status" value="1"/>
</dbReference>
<evidence type="ECO:0000313" key="7">
    <source>
        <dbReference type="EMBL" id="SEH09279.1"/>
    </source>
</evidence>
<dbReference type="OrthoDB" id="1122424at2"/>
<accession>A0A1H6FIT6</accession>
<evidence type="ECO:0000256" key="2">
    <source>
        <dbReference type="ARBA" id="ARBA00022621"/>
    </source>
</evidence>
<dbReference type="InterPro" id="IPR035938">
    <property type="entry name" value="Hemerythrin-like_sf"/>
</dbReference>
<dbReference type="Gene3D" id="1.20.120.50">
    <property type="entry name" value="Hemerythrin-like"/>
    <property type="match status" value="1"/>
</dbReference>
<comment type="similarity">
    <text evidence="1">Belongs to the hemerythrin family.</text>
</comment>
<dbReference type="GO" id="GO:0005344">
    <property type="term" value="F:oxygen carrier activity"/>
    <property type="evidence" value="ECO:0007669"/>
    <property type="project" value="UniProtKB-KW"/>
</dbReference>
<keyword evidence="2" id="KW-0813">Transport</keyword>
<dbReference type="PANTHER" id="PTHR37164:SF1">
    <property type="entry name" value="BACTERIOHEMERYTHRIN"/>
    <property type="match status" value="1"/>
</dbReference>
<dbReference type="Proteomes" id="UP000236724">
    <property type="component" value="Unassembled WGS sequence"/>
</dbReference>
<dbReference type="EMBL" id="FMSV02000559">
    <property type="protein sequence ID" value="SEH09279.1"/>
    <property type="molecule type" value="Genomic_DNA"/>
</dbReference>